<sequence length="98" mass="10340">MAAAARKKGQDQEGGMPGSTFMSWPAEATEVRPRISPEAPSDQGGWEARPGGESVHRPPSSSFAYQANGRTNGQLRYQASSVRVPSTAPSGQSKRGPL</sequence>
<name>A0A9P4XJR8_9HYPO</name>
<dbReference type="EMBL" id="QLNT01000006">
    <property type="protein sequence ID" value="KAF3073888.1"/>
    <property type="molecule type" value="Genomic_DNA"/>
</dbReference>
<evidence type="ECO:0000256" key="1">
    <source>
        <dbReference type="SAM" id="MobiDB-lite"/>
    </source>
</evidence>
<gene>
    <name evidence="2" type="ORF">CFAM422_004009</name>
</gene>
<feature type="region of interest" description="Disordered" evidence="1">
    <location>
        <begin position="1"/>
        <end position="98"/>
    </location>
</feature>
<evidence type="ECO:0000313" key="2">
    <source>
        <dbReference type="EMBL" id="KAF3073888.1"/>
    </source>
</evidence>
<keyword evidence="3" id="KW-1185">Reference proteome</keyword>
<comment type="caution">
    <text evidence="2">The sequence shown here is derived from an EMBL/GenBank/DDBJ whole genome shotgun (WGS) entry which is preliminary data.</text>
</comment>
<protein>
    <submittedName>
        <fullName evidence="2">Uncharacterized protein</fullName>
    </submittedName>
</protein>
<accession>A0A9P4XJR8</accession>
<evidence type="ECO:0000313" key="3">
    <source>
        <dbReference type="Proteomes" id="UP000801864"/>
    </source>
</evidence>
<feature type="compositionally biased region" description="Polar residues" evidence="1">
    <location>
        <begin position="59"/>
        <end position="98"/>
    </location>
</feature>
<organism evidence="2 3">
    <name type="scientific">Trichoderma lentiforme</name>
    <dbReference type="NCBI Taxonomy" id="1567552"/>
    <lineage>
        <taxon>Eukaryota</taxon>
        <taxon>Fungi</taxon>
        <taxon>Dikarya</taxon>
        <taxon>Ascomycota</taxon>
        <taxon>Pezizomycotina</taxon>
        <taxon>Sordariomycetes</taxon>
        <taxon>Hypocreomycetidae</taxon>
        <taxon>Hypocreales</taxon>
        <taxon>Hypocreaceae</taxon>
        <taxon>Trichoderma</taxon>
    </lineage>
</organism>
<proteinExistence type="predicted"/>
<dbReference type="Proteomes" id="UP000801864">
    <property type="component" value="Unassembled WGS sequence"/>
</dbReference>
<dbReference type="AlphaFoldDB" id="A0A9P4XJR8"/>
<reference evidence="2 3" key="1">
    <citation type="submission" date="2018-06" db="EMBL/GenBank/DDBJ databases">
        <title>Genome analysis of cellulolytic fungus Trichoderma lentiforme CFAM-422.</title>
        <authorList>
            <person name="Steindorff A.S."/>
            <person name="Formighieri E.F."/>
            <person name="Midorikawa G.E.O."/>
            <person name="Tamietti M.S."/>
            <person name="Ramos E.Z."/>
            <person name="Silva A.S."/>
            <person name="Bon E.P.S."/>
            <person name="Mendes T.D."/>
            <person name="Damaso M.C.T."/>
            <person name="Favaro L.C.L."/>
        </authorList>
    </citation>
    <scope>NUCLEOTIDE SEQUENCE [LARGE SCALE GENOMIC DNA]</scope>
    <source>
        <strain evidence="2 3">CFAM-422</strain>
    </source>
</reference>